<evidence type="ECO:0000256" key="2">
    <source>
        <dbReference type="ARBA" id="ARBA00022833"/>
    </source>
</evidence>
<feature type="region of interest" description="Disordered" evidence="7">
    <location>
        <begin position="151"/>
        <end position="183"/>
    </location>
</feature>
<name>A0A066Y2B9_COLSU</name>
<evidence type="ECO:0000256" key="6">
    <source>
        <dbReference type="ARBA" id="ARBA00023242"/>
    </source>
</evidence>
<dbReference type="SUPFAM" id="SSF57701">
    <property type="entry name" value="Zn2/Cys6 DNA-binding domain"/>
    <property type="match status" value="1"/>
</dbReference>
<keyword evidence="1" id="KW-0479">Metal-binding</keyword>
<dbReference type="PROSITE" id="PS50048">
    <property type="entry name" value="ZN2_CY6_FUNGAL_2"/>
    <property type="match status" value="1"/>
</dbReference>
<evidence type="ECO:0000313" key="10">
    <source>
        <dbReference type="Proteomes" id="UP000027238"/>
    </source>
</evidence>
<proteinExistence type="predicted"/>
<dbReference type="GO" id="GO:0008270">
    <property type="term" value="F:zinc ion binding"/>
    <property type="evidence" value="ECO:0007669"/>
    <property type="project" value="InterPro"/>
</dbReference>
<dbReference type="CDD" id="cd00067">
    <property type="entry name" value="GAL4"/>
    <property type="match status" value="1"/>
</dbReference>
<comment type="caution">
    <text evidence="9">The sequence shown here is derived from an EMBL/GenBank/DDBJ whole genome shotgun (WGS) entry which is preliminary data.</text>
</comment>
<keyword evidence="10" id="KW-1185">Reference proteome</keyword>
<dbReference type="Gene3D" id="4.10.240.10">
    <property type="entry name" value="Zn(2)-C6 fungal-type DNA-binding domain"/>
    <property type="match status" value="1"/>
</dbReference>
<evidence type="ECO:0000256" key="7">
    <source>
        <dbReference type="SAM" id="MobiDB-lite"/>
    </source>
</evidence>
<dbReference type="InterPro" id="IPR036864">
    <property type="entry name" value="Zn2-C6_fun-type_DNA-bd_sf"/>
</dbReference>
<feature type="domain" description="Zn(2)-C6 fungal-type" evidence="8">
    <location>
        <begin position="121"/>
        <end position="149"/>
    </location>
</feature>
<keyword evidence="2" id="KW-0862">Zinc</keyword>
<dbReference type="GO" id="GO:0003677">
    <property type="term" value="F:DNA binding"/>
    <property type="evidence" value="ECO:0007669"/>
    <property type="project" value="UniProtKB-KW"/>
</dbReference>
<dbReference type="GO" id="GO:0000981">
    <property type="term" value="F:DNA-binding transcription factor activity, RNA polymerase II-specific"/>
    <property type="evidence" value="ECO:0007669"/>
    <property type="project" value="InterPro"/>
</dbReference>
<keyword evidence="5" id="KW-0804">Transcription</keyword>
<dbReference type="AlphaFoldDB" id="A0A066Y2B9"/>
<dbReference type="eggNOG" id="ENOG502RP3M">
    <property type="taxonomic scope" value="Eukaryota"/>
</dbReference>
<dbReference type="Proteomes" id="UP000027238">
    <property type="component" value="Unassembled WGS sequence"/>
</dbReference>
<dbReference type="Pfam" id="PF00172">
    <property type="entry name" value="Zn_clus"/>
    <property type="match status" value="1"/>
</dbReference>
<feature type="region of interest" description="Disordered" evidence="7">
    <location>
        <begin position="1"/>
        <end position="75"/>
    </location>
</feature>
<reference evidence="10" key="1">
    <citation type="journal article" date="2014" name="Genome Announc.">
        <title>Draft genome sequence of Colletotrichum sublineola, a destructive pathogen of cultivated sorghum.</title>
        <authorList>
            <person name="Baroncelli R."/>
            <person name="Sanz-Martin J.M."/>
            <person name="Rech G.E."/>
            <person name="Sukno S.A."/>
            <person name="Thon M.R."/>
        </authorList>
    </citation>
    <scope>NUCLEOTIDE SEQUENCE [LARGE SCALE GENOMIC DNA]</scope>
    <source>
        <strain evidence="10">TX430BB</strain>
    </source>
</reference>
<dbReference type="OrthoDB" id="416217at2759"/>
<keyword evidence="6" id="KW-0539">Nucleus</keyword>
<protein>
    <recommendedName>
        <fullName evidence="8">Zn(2)-C6 fungal-type domain-containing protein</fullName>
    </recommendedName>
</protein>
<evidence type="ECO:0000256" key="1">
    <source>
        <dbReference type="ARBA" id="ARBA00022723"/>
    </source>
</evidence>
<evidence type="ECO:0000256" key="5">
    <source>
        <dbReference type="ARBA" id="ARBA00023163"/>
    </source>
</evidence>
<dbReference type="InterPro" id="IPR001138">
    <property type="entry name" value="Zn2Cys6_DnaBD"/>
</dbReference>
<dbReference type="InterPro" id="IPR052360">
    <property type="entry name" value="Transcr_Regulatory_Proteins"/>
</dbReference>
<accession>A0A066Y2B9</accession>
<dbReference type="PANTHER" id="PTHR36206:SF4">
    <property type="entry name" value="HYPOTHETICAL CONSERVED PROTEIN (EUROFUNG)-RELATED"/>
    <property type="match status" value="1"/>
</dbReference>
<dbReference type="STRING" id="1173701.A0A066Y2B9"/>
<evidence type="ECO:0000256" key="4">
    <source>
        <dbReference type="ARBA" id="ARBA00023125"/>
    </source>
</evidence>
<sequence length="389" mass="42894">MGDVGTEPAAARPAARECEAYPAPTTGPESEREAEMCLHLAPTATSEKKKQGFEAVDWPPERGPGSLRVSPMTKYPDRCQIGQGGSAGDEITRPPNGQFQVFALTNRPKQIRASAPKSRSGCKECRRRHVKCDLAKPRCMRCVKANRSCEGSLDSDALLPSPPKPRGLARLAPRPAGSGAHREADTRILVTPGLEAALFRHQKQWDYFQSFVLNAEQGDTVMGGGDAALLSAEYNQALEHYGRAAKAVFSASTTAAANNLPSVILTSFLFTTFEMMAGNVDAAANHHHYAVAMMEQHIDLRVEREGVPLERLRFSQLETAMFERLMRHDTHPWALGFDPECLRTIAPARRFPHCRHRNKMRDIPAERGWGWSFTTVGMTAGAELLDYLD</sequence>
<organism evidence="9 10">
    <name type="scientific">Colletotrichum sublineola</name>
    <name type="common">Sorghum anthracnose fungus</name>
    <dbReference type="NCBI Taxonomy" id="1173701"/>
    <lineage>
        <taxon>Eukaryota</taxon>
        <taxon>Fungi</taxon>
        <taxon>Dikarya</taxon>
        <taxon>Ascomycota</taxon>
        <taxon>Pezizomycotina</taxon>
        <taxon>Sordariomycetes</taxon>
        <taxon>Hypocreomycetidae</taxon>
        <taxon>Glomerellales</taxon>
        <taxon>Glomerellaceae</taxon>
        <taxon>Colletotrichum</taxon>
        <taxon>Colletotrichum graminicola species complex</taxon>
    </lineage>
</organism>
<gene>
    <name evidence="9" type="ORF">CSUB01_00053</name>
</gene>
<dbReference type="EMBL" id="JMSE01000001">
    <property type="protein sequence ID" value="KDN72370.1"/>
    <property type="molecule type" value="Genomic_DNA"/>
</dbReference>
<evidence type="ECO:0000259" key="8">
    <source>
        <dbReference type="PROSITE" id="PS50048"/>
    </source>
</evidence>
<evidence type="ECO:0000313" key="9">
    <source>
        <dbReference type="EMBL" id="KDN72370.1"/>
    </source>
</evidence>
<dbReference type="PANTHER" id="PTHR36206">
    <property type="entry name" value="ASPERCRYPTIN BIOSYNTHESIS CLUSTER-SPECIFIC TRANSCRIPTION REGULATOR ATNN-RELATED"/>
    <property type="match status" value="1"/>
</dbReference>
<dbReference type="SMART" id="SM00066">
    <property type="entry name" value="GAL4"/>
    <property type="match status" value="1"/>
</dbReference>
<keyword evidence="3" id="KW-0805">Transcription regulation</keyword>
<evidence type="ECO:0000256" key="3">
    <source>
        <dbReference type="ARBA" id="ARBA00023015"/>
    </source>
</evidence>
<keyword evidence="4" id="KW-0238">DNA-binding</keyword>
<dbReference type="PROSITE" id="PS00463">
    <property type="entry name" value="ZN2_CY6_FUNGAL_1"/>
    <property type="match status" value="1"/>
</dbReference>
<dbReference type="HOGENOM" id="CLU_709820_0_0_1"/>